<evidence type="ECO:0000313" key="2">
    <source>
        <dbReference type="Proteomes" id="UP000020681"/>
    </source>
</evidence>
<accession>A0ABN0R3E6</accession>
<dbReference type="Proteomes" id="UP000020681">
    <property type="component" value="Unassembled WGS sequence"/>
</dbReference>
<gene>
    <name evidence="1" type="ORF">I551_1671</name>
</gene>
<protein>
    <submittedName>
        <fullName evidence="1">Uncharacterized protein</fullName>
    </submittedName>
</protein>
<evidence type="ECO:0000313" key="1">
    <source>
        <dbReference type="EMBL" id="EUA91728.1"/>
    </source>
</evidence>
<keyword evidence="2" id="KW-1185">Reference proteome</keyword>
<proteinExistence type="predicted"/>
<sequence>MMGVVKELAHYRLAMIDISSLAIFPAGSSSRACCTRK</sequence>
<name>A0ABN0R3E6_MYCUL</name>
<organism evidence="1 2">
    <name type="scientific">Mycobacterium ulcerans str. Harvey</name>
    <dbReference type="NCBI Taxonomy" id="1299332"/>
    <lineage>
        <taxon>Bacteria</taxon>
        <taxon>Bacillati</taxon>
        <taxon>Actinomycetota</taxon>
        <taxon>Actinomycetes</taxon>
        <taxon>Mycobacteriales</taxon>
        <taxon>Mycobacteriaceae</taxon>
        <taxon>Mycobacterium</taxon>
        <taxon>Mycobacterium ulcerans group</taxon>
    </lineage>
</organism>
<reference evidence="1 2" key="1">
    <citation type="submission" date="2014-01" db="EMBL/GenBank/DDBJ databases">
        <authorList>
            <person name="Dobos K."/>
            <person name="Lenaerts A."/>
            <person name="Ordway D."/>
            <person name="DeGroote M.A."/>
            <person name="Parker T."/>
            <person name="Sizemore C."/>
            <person name="Tallon L.J."/>
            <person name="Sadzewicz L.K."/>
            <person name="Sengamalay N."/>
            <person name="Fraser C.M."/>
            <person name="Hine E."/>
            <person name="Shefchek K.A."/>
            <person name="Das S.P."/>
            <person name="Tettelin H."/>
        </authorList>
    </citation>
    <scope>NUCLEOTIDE SEQUENCE [LARGE SCALE GENOMIC DNA]</scope>
    <source>
        <strain evidence="1 2">Harvey</strain>
    </source>
</reference>
<dbReference type="EMBL" id="JAOL01000085">
    <property type="protein sequence ID" value="EUA91728.1"/>
    <property type="molecule type" value="Genomic_DNA"/>
</dbReference>
<comment type="caution">
    <text evidence="1">The sequence shown here is derived from an EMBL/GenBank/DDBJ whole genome shotgun (WGS) entry which is preliminary data.</text>
</comment>